<dbReference type="PATRIC" id="fig|396597.7.peg.1128"/>
<proteinExistence type="predicted"/>
<evidence type="ECO:0000256" key="1">
    <source>
        <dbReference type="SAM" id="MobiDB-lite"/>
    </source>
</evidence>
<feature type="domain" description="DUF6429" evidence="2">
    <location>
        <begin position="66"/>
        <end position="101"/>
    </location>
</feature>
<comment type="caution">
    <text evidence="3">The sequence shown here is derived from an EMBL/GenBank/DDBJ whole genome shotgun (WGS) entry which is preliminary data.</text>
</comment>
<evidence type="ECO:0000313" key="4">
    <source>
        <dbReference type="Proteomes" id="UP000004814"/>
    </source>
</evidence>
<organism evidence="3 4">
    <name type="scientific">Burkholderia ambifaria MEX-5</name>
    <dbReference type="NCBI Taxonomy" id="396597"/>
    <lineage>
        <taxon>Bacteria</taxon>
        <taxon>Pseudomonadati</taxon>
        <taxon>Pseudomonadota</taxon>
        <taxon>Betaproteobacteria</taxon>
        <taxon>Burkholderiales</taxon>
        <taxon>Burkholderiaceae</taxon>
        <taxon>Burkholderia</taxon>
        <taxon>Burkholderia cepacia complex</taxon>
    </lineage>
</organism>
<name>B1TEV6_9BURK</name>
<evidence type="ECO:0000313" key="3">
    <source>
        <dbReference type="EMBL" id="EDT37908.1"/>
    </source>
</evidence>
<feature type="region of interest" description="Disordered" evidence="1">
    <location>
        <begin position="1"/>
        <end position="23"/>
    </location>
</feature>
<sequence>MHFSSASKGMEKRSLSPRDVTAEESSFVVPYLTLMKEEAPQRQYKLTLARKFGKAWLPSARHQCSLAMTLRDHSRAWKSFDWGALNRFDERGLIGDPVNKTNP</sequence>
<protein>
    <recommendedName>
        <fullName evidence="2">DUF6429 domain-containing protein</fullName>
    </recommendedName>
</protein>
<evidence type="ECO:0000259" key="2">
    <source>
        <dbReference type="Pfam" id="PF20008"/>
    </source>
</evidence>
<dbReference type="InterPro" id="IPR045489">
    <property type="entry name" value="DUF6429"/>
</dbReference>
<reference evidence="3 4" key="1">
    <citation type="submission" date="2008-03" db="EMBL/GenBank/DDBJ databases">
        <title>Sequencing of the draft genome and assembly of Burkholderia ambifaria MEX-5.</title>
        <authorList>
            <consortium name="US DOE Joint Genome Institute (JGI-PGF)"/>
            <person name="Copeland A."/>
            <person name="Lucas S."/>
            <person name="Lapidus A."/>
            <person name="Glavina del Rio T."/>
            <person name="Dalin E."/>
            <person name="Tice H."/>
            <person name="Bruce D."/>
            <person name="Goodwin L."/>
            <person name="Pitluck S."/>
            <person name="Larimer F."/>
            <person name="Land M.L."/>
            <person name="Hauser L."/>
            <person name="Tiedje J."/>
            <person name="Richardson P."/>
        </authorList>
    </citation>
    <scope>NUCLEOTIDE SEQUENCE [LARGE SCALE GENOMIC DNA]</scope>
    <source>
        <strain evidence="3 4">MEX-5</strain>
    </source>
</reference>
<accession>B1TEV6</accession>
<dbReference type="AlphaFoldDB" id="B1TEV6"/>
<gene>
    <name evidence="3" type="ORF">BamMEX5DRAFT_6322</name>
</gene>
<dbReference type="Pfam" id="PF20008">
    <property type="entry name" value="DUF6429"/>
    <property type="match status" value="1"/>
</dbReference>
<dbReference type="Proteomes" id="UP000004814">
    <property type="component" value="Unassembled WGS sequence"/>
</dbReference>
<dbReference type="EMBL" id="ABLK01000362">
    <property type="protein sequence ID" value="EDT37908.1"/>
    <property type="molecule type" value="Genomic_DNA"/>
</dbReference>